<dbReference type="Gene3D" id="3.90.79.10">
    <property type="entry name" value="Nucleoside Triphosphate Pyrophosphohydrolase"/>
    <property type="match status" value="1"/>
</dbReference>
<proteinExistence type="predicted"/>
<dbReference type="InterPro" id="IPR000086">
    <property type="entry name" value="NUDIX_hydrolase_dom"/>
</dbReference>
<name>A0ABV6BBP7_9GAMM</name>
<dbReference type="SUPFAM" id="SSF55811">
    <property type="entry name" value="Nudix"/>
    <property type="match status" value="1"/>
</dbReference>
<dbReference type="Pfam" id="PF00293">
    <property type="entry name" value="NUDIX"/>
    <property type="match status" value="1"/>
</dbReference>
<evidence type="ECO:0000256" key="2">
    <source>
        <dbReference type="ARBA" id="ARBA00022801"/>
    </source>
</evidence>
<dbReference type="InterPro" id="IPR040618">
    <property type="entry name" value="Pre-Nudix"/>
</dbReference>
<dbReference type="PANTHER" id="PTHR13994:SF13">
    <property type="entry name" value="FI03680P"/>
    <property type="match status" value="1"/>
</dbReference>
<comment type="cofactor">
    <cofactor evidence="1">
        <name>Mg(2+)</name>
        <dbReference type="ChEBI" id="CHEBI:18420"/>
    </cofactor>
</comment>
<feature type="domain" description="Nudix hydrolase" evidence="3">
    <location>
        <begin position="92"/>
        <end position="224"/>
    </location>
</feature>
<evidence type="ECO:0000259" key="3">
    <source>
        <dbReference type="PROSITE" id="PS51462"/>
    </source>
</evidence>
<dbReference type="InterPro" id="IPR020084">
    <property type="entry name" value="NUDIX_hydrolase_CS"/>
</dbReference>
<keyword evidence="5" id="KW-1185">Reference proteome</keyword>
<accession>A0ABV6BBP7</accession>
<comment type="caution">
    <text evidence="4">The sequence shown here is derived from an EMBL/GenBank/DDBJ whole genome shotgun (WGS) entry which is preliminary data.</text>
</comment>
<dbReference type="Pfam" id="PF18290">
    <property type="entry name" value="Nudix_hydro"/>
    <property type="match status" value="1"/>
</dbReference>
<dbReference type="CDD" id="cd04670">
    <property type="entry name" value="NUDIX_ASFGF2_Nudt6"/>
    <property type="match status" value="1"/>
</dbReference>
<reference evidence="4 5" key="1">
    <citation type="submission" date="2024-09" db="EMBL/GenBank/DDBJ databases">
        <authorList>
            <person name="Sun Q."/>
            <person name="Mori K."/>
        </authorList>
    </citation>
    <scope>NUCLEOTIDE SEQUENCE [LARGE SCALE GENOMIC DNA]</scope>
    <source>
        <strain evidence="4 5">KCTC 23315</strain>
    </source>
</reference>
<gene>
    <name evidence="4" type="ORF">ACFFJP_08360</name>
</gene>
<dbReference type="PANTHER" id="PTHR13994">
    <property type="entry name" value="NUDIX HYDROLASE RELATED"/>
    <property type="match status" value="1"/>
</dbReference>
<dbReference type="Proteomes" id="UP001589813">
    <property type="component" value="Unassembled WGS sequence"/>
</dbReference>
<dbReference type="EMBL" id="JBHLXP010000001">
    <property type="protein sequence ID" value="MFC0048299.1"/>
    <property type="molecule type" value="Genomic_DNA"/>
</dbReference>
<protein>
    <submittedName>
        <fullName evidence="4">NUDIX domain-containing protein</fullName>
    </submittedName>
</protein>
<evidence type="ECO:0000313" key="4">
    <source>
        <dbReference type="EMBL" id="MFC0048299.1"/>
    </source>
</evidence>
<organism evidence="4 5">
    <name type="scientific">Rheinheimera tilapiae</name>
    <dbReference type="NCBI Taxonomy" id="875043"/>
    <lineage>
        <taxon>Bacteria</taxon>
        <taxon>Pseudomonadati</taxon>
        <taxon>Pseudomonadota</taxon>
        <taxon>Gammaproteobacteria</taxon>
        <taxon>Chromatiales</taxon>
        <taxon>Chromatiaceae</taxon>
        <taxon>Rheinheimera</taxon>
    </lineage>
</organism>
<evidence type="ECO:0000313" key="5">
    <source>
        <dbReference type="Proteomes" id="UP001589813"/>
    </source>
</evidence>
<dbReference type="InterPro" id="IPR015797">
    <property type="entry name" value="NUDIX_hydrolase-like_dom_sf"/>
</dbReference>
<keyword evidence="2" id="KW-0378">Hydrolase</keyword>
<dbReference type="Gene3D" id="3.40.630.30">
    <property type="match status" value="1"/>
</dbReference>
<dbReference type="PROSITE" id="PS00893">
    <property type="entry name" value="NUDIX_BOX"/>
    <property type="match status" value="1"/>
</dbReference>
<dbReference type="PROSITE" id="PS51462">
    <property type="entry name" value="NUDIX"/>
    <property type="match status" value="1"/>
</dbReference>
<dbReference type="RefSeq" id="WP_377242355.1">
    <property type="nucleotide sequence ID" value="NZ_JBHLXP010000001.1"/>
</dbReference>
<dbReference type="InterPro" id="IPR003293">
    <property type="entry name" value="Nudix_hydrolase6-like"/>
</dbReference>
<sequence length="249" mass="27224">MLTTNPYGAAVLAGGSLQTAGISVDAFAQWLNNDLAALAEVYKLCWLTFNAAETAFIAPALQHGFVYHHVQGTDITLVKRLQHDAYLPLAATHSIGVGAAVFNHLGQILLVRELPLPGKKPGYFKLPGGMVETQEHFVEALQREVLEETGVVAVFQGWFAMRHHHQGQFGASNLYLVARLNSQQTDVSPDLHEIAEAAWFDPQAFLADPLAHPYNKLLVQGALDSPIWTARELPAYQAGPLGFELFQGF</sequence>
<evidence type="ECO:0000256" key="1">
    <source>
        <dbReference type="ARBA" id="ARBA00001946"/>
    </source>
</evidence>